<feature type="region of interest" description="Disordered" evidence="1">
    <location>
        <begin position="201"/>
        <end position="226"/>
    </location>
</feature>
<sequence length="291" mass="33529">MAGWDRQMKMPAIRTEIEQLQSVLTECEDLVREDNFPNLKRQLTLFMEMVQKHTASAGILADNEDYDALLKGLKEASVSCSEWLDEKKLEMKPLQAVFKLLKDTPFVSSEELNSLLPCDQATKRLVCLAFTLSSDEDAQFSNMQEFLKKREMQKFEETASPLDVTFTIPKDGNQRNEGVKFVATEEPLSCVGYRDSVEPTWDYSAPQQDGKEDKVQSKTDHDERRMSSAECKGANVVALQSYRAQESKGFNFEKVELRKSIKHREKIQNLEELEEEHLTKVKNLNRKENQF</sequence>
<evidence type="ECO:0000313" key="2">
    <source>
        <dbReference type="EMBL" id="CAB4019960.1"/>
    </source>
</evidence>
<name>A0A7D9J2G4_PARCT</name>
<reference evidence="2" key="1">
    <citation type="submission" date="2020-04" db="EMBL/GenBank/DDBJ databases">
        <authorList>
            <person name="Alioto T."/>
            <person name="Alioto T."/>
            <person name="Gomez Garrido J."/>
        </authorList>
    </citation>
    <scope>NUCLEOTIDE SEQUENCE</scope>
    <source>
        <strain evidence="2">A484AB</strain>
    </source>
</reference>
<protein>
    <submittedName>
        <fullName evidence="2">Uncharacterized protein</fullName>
    </submittedName>
</protein>
<dbReference type="EMBL" id="CACRXK020010710">
    <property type="protein sequence ID" value="CAB4019960.1"/>
    <property type="molecule type" value="Genomic_DNA"/>
</dbReference>
<accession>A0A7D9J2G4</accession>
<keyword evidence="3" id="KW-1185">Reference proteome</keyword>
<feature type="compositionally biased region" description="Basic and acidic residues" evidence="1">
    <location>
        <begin position="209"/>
        <end position="226"/>
    </location>
</feature>
<comment type="caution">
    <text evidence="2">The sequence shown here is derived from an EMBL/GenBank/DDBJ whole genome shotgun (WGS) entry which is preliminary data.</text>
</comment>
<evidence type="ECO:0000256" key="1">
    <source>
        <dbReference type="SAM" id="MobiDB-lite"/>
    </source>
</evidence>
<gene>
    <name evidence="2" type="ORF">PACLA_8A082240</name>
</gene>
<dbReference type="AlphaFoldDB" id="A0A7D9J2G4"/>
<dbReference type="Proteomes" id="UP001152795">
    <property type="component" value="Unassembled WGS sequence"/>
</dbReference>
<evidence type="ECO:0000313" key="3">
    <source>
        <dbReference type="Proteomes" id="UP001152795"/>
    </source>
</evidence>
<proteinExistence type="predicted"/>
<organism evidence="2 3">
    <name type="scientific">Paramuricea clavata</name>
    <name type="common">Red gorgonian</name>
    <name type="synonym">Violescent sea-whip</name>
    <dbReference type="NCBI Taxonomy" id="317549"/>
    <lineage>
        <taxon>Eukaryota</taxon>
        <taxon>Metazoa</taxon>
        <taxon>Cnidaria</taxon>
        <taxon>Anthozoa</taxon>
        <taxon>Octocorallia</taxon>
        <taxon>Malacalcyonacea</taxon>
        <taxon>Plexauridae</taxon>
        <taxon>Paramuricea</taxon>
    </lineage>
</organism>